<comment type="cofactor">
    <cofactor evidence="1">
        <name>FAD</name>
        <dbReference type="ChEBI" id="CHEBI:57692"/>
    </cofactor>
</comment>
<comment type="similarity">
    <text evidence="2">Belongs to the paxM FAD-dependent monooxygenase family.</text>
</comment>
<dbReference type="Gene3D" id="3.50.50.60">
    <property type="entry name" value="FAD/NAD(P)-binding domain"/>
    <property type="match status" value="1"/>
</dbReference>
<protein>
    <recommendedName>
        <fullName evidence="7">FAD-binding domain-containing protein</fullName>
    </recommendedName>
</protein>
<evidence type="ECO:0000256" key="6">
    <source>
        <dbReference type="SAM" id="MobiDB-lite"/>
    </source>
</evidence>
<dbReference type="SUPFAM" id="SSF51905">
    <property type="entry name" value="FAD/NAD(P)-binding domain"/>
    <property type="match status" value="1"/>
</dbReference>
<dbReference type="PRINTS" id="PR00420">
    <property type="entry name" value="RNGMNOXGNASE"/>
</dbReference>
<dbReference type="PANTHER" id="PTHR47356">
    <property type="entry name" value="FAD-DEPENDENT MONOOXYGENASE ASQG-RELATED"/>
    <property type="match status" value="1"/>
</dbReference>
<proteinExistence type="inferred from homology"/>
<gene>
    <name evidence="8" type="ORF">QBC37DRAFT_14535</name>
</gene>
<dbReference type="GO" id="GO:0004497">
    <property type="term" value="F:monooxygenase activity"/>
    <property type="evidence" value="ECO:0007669"/>
    <property type="project" value="InterPro"/>
</dbReference>
<dbReference type="AlphaFoldDB" id="A0AAN6Y8A7"/>
<dbReference type="PANTHER" id="PTHR47356:SF2">
    <property type="entry name" value="FAD-BINDING DOMAIN-CONTAINING PROTEIN-RELATED"/>
    <property type="match status" value="1"/>
</dbReference>
<reference evidence="8" key="2">
    <citation type="submission" date="2023-05" db="EMBL/GenBank/DDBJ databases">
        <authorList>
            <consortium name="Lawrence Berkeley National Laboratory"/>
            <person name="Steindorff A."/>
            <person name="Hensen N."/>
            <person name="Bonometti L."/>
            <person name="Westerberg I."/>
            <person name="Brannstrom I.O."/>
            <person name="Guillou S."/>
            <person name="Cros-Aarteil S."/>
            <person name="Calhoun S."/>
            <person name="Haridas S."/>
            <person name="Kuo A."/>
            <person name="Mondo S."/>
            <person name="Pangilinan J."/>
            <person name="Riley R."/>
            <person name="Labutti K."/>
            <person name="Andreopoulos B."/>
            <person name="Lipzen A."/>
            <person name="Chen C."/>
            <person name="Yanf M."/>
            <person name="Daum C."/>
            <person name="Ng V."/>
            <person name="Clum A."/>
            <person name="Ohm R."/>
            <person name="Martin F."/>
            <person name="Silar P."/>
            <person name="Natvig D."/>
            <person name="Lalanne C."/>
            <person name="Gautier V."/>
            <person name="Ament-Velasquez S.L."/>
            <person name="Kruys A."/>
            <person name="Hutchinson M.I."/>
            <person name="Powell A.J."/>
            <person name="Barry K."/>
            <person name="Miller A.N."/>
            <person name="Grigoriev I.V."/>
            <person name="Debuchy R."/>
            <person name="Gladieux P."/>
            <person name="Thoren M.H."/>
            <person name="Johannesson H."/>
        </authorList>
    </citation>
    <scope>NUCLEOTIDE SEQUENCE</scope>
    <source>
        <strain evidence="8">PSN293</strain>
    </source>
</reference>
<evidence type="ECO:0000256" key="3">
    <source>
        <dbReference type="ARBA" id="ARBA00022630"/>
    </source>
</evidence>
<feature type="domain" description="FAD-binding" evidence="7">
    <location>
        <begin position="26"/>
        <end position="208"/>
    </location>
</feature>
<name>A0AAN6Y8A7_9PEZI</name>
<evidence type="ECO:0000256" key="4">
    <source>
        <dbReference type="ARBA" id="ARBA00022827"/>
    </source>
</evidence>
<evidence type="ECO:0000313" key="8">
    <source>
        <dbReference type="EMBL" id="KAK4211287.1"/>
    </source>
</evidence>
<evidence type="ECO:0000256" key="1">
    <source>
        <dbReference type="ARBA" id="ARBA00001974"/>
    </source>
</evidence>
<dbReference type="Proteomes" id="UP001301769">
    <property type="component" value="Unassembled WGS sequence"/>
</dbReference>
<dbReference type="GO" id="GO:0071949">
    <property type="term" value="F:FAD binding"/>
    <property type="evidence" value="ECO:0007669"/>
    <property type="project" value="InterPro"/>
</dbReference>
<dbReference type="InterPro" id="IPR036188">
    <property type="entry name" value="FAD/NAD-bd_sf"/>
</dbReference>
<evidence type="ECO:0000313" key="9">
    <source>
        <dbReference type="Proteomes" id="UP001301769"/>
    </source>
</evidence>
<organism evidence="8 9">
    <name type="scientific">Rhypophila decipiens</name>
    <dbReference type="NCBI Taxonomy" id="261697"/>
    <lineage>
        <taxon>Eukaryota</taxon>
        <taxon>Fungi</taxon>
        <taxon>Dikarya</taxon>
        <taxon>Ascomycota</taxon>
        <taxon>Pezizomycotina</taxon>
        <taxon>Sordariomycetes</taxon>
        <taxon>Sordariomycetidae</taxon>
        <taxon>Sordariales</taxon>
        <taxon>Naviculisporaceae</taxon>
        <taxon>Rhypophila</taxon>
    </lineage>
</organism>
<keyword evidence="9" id="KW-1185">Reference proteome</keyword>
<dbReference type="Pfam" id="PF01494">
    <property type="entry name" value="FAD_binding_3"/>
    <property type="match status" value="2"/>
</dbReference>
<evidence type="ECO:0000259" key="7">
    <source>
        <dbReference type="Pfam" id="PF01494"/>
    </source>
</evidence>
<dbReference type="InterPro" id="IPR002938">
    <property type="entry name" value="FAD-bd"/>
</dbReference>
<feature type="compositionally biased region" description="Low complexity" evidence="6">
    <location>
        <begin position="1"/>
        <end position="14"/>
    </location>
</feature>
<evidence type="ECO:0000256" key="5">
    <source>
        <dbReference type="ARBA" id="ARBA00023002"/>
    </source>
</evidence>
<feature type="domain" description="FAD-binding" evidence="7">
    <location>
        <begin position="342"/>
        <end position="402"/>
    </location>
</feature>
<keyword evidence="3" id="KW-0285">Flavoprotein</keyword>
<sequence length="522" mass="58270">MSSSPSNSPSFSSPEQQTSKNKTRLRIIIIGAGPTGLLLAHIFSQLQGKVEAGIEFIVLERRSREEIARPEHGAALVIWPHTMRVMDQLGLLEGARAIGVETDELKVCDARAREYHRLALEDWTRSLHGANPLFFHRAEFLRLLYDSLPPGVQDKIITGKAFADIQTDPDQEDGGVVVTCSDGTIKRGDIVIGADGVHSKVREVIMRESAKMNKAGESAVGIREKHDPFVAEFRCVFGYTAHLLPGLEPRKIYEMHSTGASSQVFTFRDKAGFMIYQKMDRPSTLNNRSTEGPETGKTKRRYTFSDVEEFMLQVGNFPVASCDKQANGTGSVKVNDLYKASCWTVLSDLHEGIVDHWHAGGAGRMVLVGDAASKQTPNMGHGWNCCVQDVVVLSNLISSLVKSKSHQDDEQAVTVEGLDVLFTEYQRTRYPLSKACLETSMNWARSQAWDSWWYWFLNRHVQTTVSTLMWATKIQPMVYGLGPQMHLGHVLNFLPERSKLKGVIPWVNVSPDGRQDQEEAQV</sequence>
<evidence type="ECO:0000256" key="2">
    <source>
        <dbReference type="ARBA" id="ARBA00007992"/>
    </source>
</evidence>
<dbReference type="InterPro" id="IPR050562">
    <property type="entry name" value="FAD_mOase_fung"/>
</dbReference>
<feature type="region of interest" description="Disordered" evidence="6">
    <location>
        <begin position="1"/>
        <end position="20"/>
    </location>
</feature>
<accession>A0AAN6Y8A7</accession>
<comment type="caution">
    <text evidence="8">The sequence shown here is derived from an EMBL/GenBank/DDBJ whole genome shotgun (WGS) entry which is preliminary data.</text>
</comment>
<reference evidence="8" key="1">
    <citation type="journal article" date="2023" name="Mol. Phylogenet. Evol.">
        <title>Genome-scale phylogeny and comparative genomics of the fungal order Sordariales.</title>
        <authorList>
            <person name="Hensen N."/>
            <person name="Bonometti L."/>
            <person name="Westerberg I."/>
            <person name="Brannstrom I.O."/>
            <person name="Guillou S."/>
            <person name="Cros-Aarteil S."/>
            <person name="Calhoun S."/>
            <person name="Haridas S."/>
            <person name="Kuo A."/>
            <person name="Mondo S."/>
            <person name="Pangilinan J."/>
            <person name="Riley R."/>
            <person name="LaButti K."/>
            <person name="Andreopoulos B."/>
            <person name="Lipzen A."/>
            <person name="Chen C."/>
            <person name="Yan M."/>
            <person name="Daum C."/>
            <person name="Ng V."/>
            <person name="Clum A."/>
            <person name="Steindorff A."/>
            <person name="Ohm R.A."/>
            <person name="Martin F."/>
            <person name="Silar P."/>
            <person name="Natvig D.O."/>
            <person name="Lalanne C."/>
            <person name="Gautier V."/>
            <person name="Ament-Velasquez S.L."/>
            <person name="Kruys A."/>
            <person name="Hutchinson M.I."/>
            <person name="Powell A.J."/>
            <person name="Barry K."/>
            <person name="Miller A.N."/>
            <person name="Grigoriev I.V."/>
            <person name="Debuchy R."/>
            <person name="Gladieux P."/>
            <person name="Hiltunen Thoren M."/>
            <person name="Johannesson H."/>
        </authorList>
    </citation>
    <scope>NUCLEOTIDE SEQUENCE</scope>
    <source>
        <strain evidence="8">PSN293</strain>
    </source>
</reference>
<keyword evidence="4" id="KW-0274">FAD</keyword>
<dbReference type="EMBL" id="MU858152">
    <property type="protein sequence ID" value="KAK4211287.1"/>
    <property type="molecule type" value="Genomic_DNA"/>
</dbReference>
<keyword evidence="5" id="KW-0560">Oxidoreductase</keyword>